<dbReference type="EMBL" id="GGEC01056208">
    <property type="protein sequence ID" value="MBX36692.1"/>
    <property type="molecule type" value="Transcribed_RNA"/>
</dbReference>
<reference evidence="1" key="1">
    <citation type="submission" date="2018-02" db="EMBL/GenBank/DDBJ databases">
        <title>Rhizophora mucronata_Transcriptome.</title>
        <authorList>
            <person name="Meera S.P."/>
            <person name="Sreeshan A."/>
            <person name="Augustine A."/>
        </authorList>
    </citation>
    <scope>NUCLEOTIDE SEQUENCE</scope>
    <source>
        <tissue evidence="1">Leaf</tissue>
    </source>
</reference>
<dbReference type="AlphaFoldDB" id="A0A2P2N2H7"/>
<organism evidence="1">
    <name type="scientific">Rhizophora mucronata</name>
    <name type="common">Asiatic mangrove</name>
    <dbReference type="NCBI Taxonomy" id="61149"/>
    <lineage>
        <taxon>Eukaryota</taxon>
        <taxon>Viridiplantae</taxon>
        <taxon>Streptophyta</taxon>
        <taxon>Embryophyta</taxon>
        <taxon>Tracheophyta</taxon>
        <taxon>Spermatophyta</taxon>
        <taxon>Magnoliopsida</taxon>
        <taxon>eudicotyledons</taxon>
        <taxon>Gunneridae</taxon>
        <taxon>Pentapetalae</taxon>
        <taxon>rosids</taxon>
        <taxon>fabids</taxon>
        <taxon>Malpighiales</taxon>
        <taxon>Rhizophoraceae</taxon>
        <taxon>Rhizophora</taxon>
    </lineage>
</organism>
<accession>A0A2P2N2H7</accession>
<name>A0A2P2N2H7_RHIMU</name>
<proteinExistence type="predicted"/>
<sequence length="28" mass="3078">MVSITAVKGYMPTISVEILSSVHRTLIM</sequence>
<evidence type="ECO:0000313" key="1">
    <source>
        <dbReference type="EMBL" id="MBX36692.1"/>
    </source>
</evidence>
<protein>
    <submittedName>
        <fullName evidence="1">Uncharacterized protein</fullName>
    </submittedName>
</protein>